<dbReference type="Proteomes" id="UP000242664">
    <property type="component" value="Unassembled WGS sequence"/>
</dbReference>
<dbReference type="GO" id="GO:0016829">
    <property type="term" value="F:lyase activity"/>
    <property type="evidence" value="ECO:0007669"/>
    <property type="project" value="UniProtKB-KW"/>
</dbReference>
<proteinExistence type="predicted"/>
<dbReference type="SUPFAM" id="SSF54593">
    <property type="entry name" value="Glyoxalase/Bleomycin resistance protein/Dihydroxybiphenyl dioxygenase"/>
    <property type="match status" value="1"/>
</dbReference>
<evidence type="ECO:0000313" key="2">
    <source>
        <dbReference type="EMBL" id="EDN58326.1"/>
    </source>
</evidence>
<dbReference type="InterPro" id="IPR029068">
    <property type="entry name" value="Glyas_Bleomycin-R_OHBP_Dase"/>
</dbReference>
<evidence type="ECO:0000259" key="1">
    <source>
        <dbReference type="Pfam" id="PF00903"/>
    </source>
</evidence>
<evidence type="ECO:0000313" key="3">
    <source>
        <dbReference type="Proteomes" id="UP000242664"/>
    </source>
</evidence>
<accession>A0ABM9WZ07</accession>
<reference evidence="3" key="1">
    <citation type="submission" date="2006-10" db="EMBL/GenBank/DDBJ databases">
        <authorList>
            <person name="Heidelberg J."/>
            <person name="Sebastian Y."/>
        </authorList>
    </citation>
    <scope>NUCLEOTIDE SEQUENCE [LARGE SCALE GENOMIC DNA]</scope>
    <source>
        <strain evidence="3">EX25</strain>
    </source>
</reference>
<organism evidence="2 3">
    <name type="scientific">Vibrio antiquarius (strain Ex25)</name>
    <dbReference type="NCBI Taxonomy" id="150340"/>
    <lineage>
        <taxon>Bacteria</taxon>
        <taxon>Pseudomonadati</taxon>
        <taxon>Pseudomonadota</taxon>
        <taxon>Gammaproteobacteria</taxon>
        <taxon>Vibrionales</taxon>
        <taxon>Vibrionaceae</taxon>
        <taxon>Vibrio</taxon>
        <taxon>Vibrio diabolicus subgroup</taxon>
    </lineage>
</organism>
<dbReference type="InterPro" id="IPR004360">
    <property type="entry name" value="Glyas_Fos-R_dOase_dom"/>
</dbReference>
<dbReference type="EMBL" id="DS267810">
    <property type="protein sequence ID" value="EDN58326.1"/>
    <property type="molecule type" value="Genomic_DNA"/>
</dbReference>
<gene>
    <name evidence="2" type="ORF">VEx25_A0158</name>
</gene>
<feature type="domain" description="Glyoxalase/fosfomycin resistance/dioxygenase" evidence="1">
    <location>
        <begin position="47"/>
        <end position="150"/>
    </location>
</feature>
<dbReference type="Gene3D" id="3.10.180.10">
    <property type="entry name" value="2,3-Dihydroxybiphenyl 1,2-Dioxygenase, domain 1"/>
    <property type="match status" value="1"/>
</dbReference>
<protein>
    <submittedName>
        <fullName evidence="2">Lactoylglutathione lyase</fullName>
    </submittedName>
</protein>
<keyword evidence="2" id="KW-0456">Lyase</keyword>
<dbReference type="Pfam" id="PF00903">
    <property type="entry name" value="Glyoxalase"/>
    <property type="match status" value="1"/>
</dbReference>
<sequence>MCTTTIAAKYARRIEGVERDYVSQFDGKGLRKLEMENLNIVEIKSFVPAKDYALSKRFYEAIGFDMASDFGDVAYFSQGSCAFLLQNFYEPEHGNNFMMHLLVEDAESWHQHLSKVGHEEFGSRLTELVEQPWGMRECCLFDPSGVLWRIGQNMNTD</sequence>
<keyword evidence="3" id="KW-1185">Reference proteome</keyword>
<name>A0ABM9WZ07_VIBAE</name>
<dbReference type="CDD" id="cd08356">
    <property type="entry name" value="VOC_CChe_VCA0619_like"/>
    <property type="match status" value="1"/>
</dbReference>